<dbReference type="Proteomes" id="UP001064489">
    <property type="component" value="Chromosome 1"/>
</dbReference>
<dbReference type="SUPFAM" id="SSF46565">
    <property type="entry name" value="Chaperone J-domain"/>
    <property type="match status" value="1"/>
</dbReference>
<proteinExistence type="predicted"/>
<evidence type="ECO:0000313" key="3">
    <source>
        <dbReference type="EMBL" id="KAI9195284.1"/>
    </source>
</evidence>
<feature type="region of interest" description="Disordered" evidence="1">
    <location>
        <begin position="191"/>
        <end position="213"/>
    </location>
</feature>
<dbReference type="SMART" id="SM00271">
    <property type="entry name" value="DnaJ"/>
    <property type="match status" value="1"/>
</dbReference>
<accession>A0AAD5JNC2</accession>
<dbReference type="PANTHER" id="PTHR44137:SF13">
    <property type="entry name" value="CHAPERONE DNAJ-DOMAIN SUPERFAMILY PROTEIN"/>
    <property type="match status" value="1"/>
</dbReference>
<dbReference type="Pfam" id="PF00226">
    <property type="entry name" value="DnaJ"/>
    <property type="match status" value="1"/>
</dbReference>
<dbReference type="PROSITE" id="PS50076">
    <property type="entry name" value="DNAJ_2"/>
    <property type="match status" value="1"/>
</dbReference>
<gene>
    <name evidence="3" type="ORF">LWI28_013521</name>
</gene>
<dbReference type="PRINTS" id="PR00625">
    <property type="entry name" value="JDOMAIN"/>
</dbReference>
<dbReference type="EMBL" id="JAJSOW010000003">
    <property type="protein sequence ID" value="KAI9195284.1"/>
    <property type="molecule type" value="Genomic_DNA"/>
</dbReference>
<feature type="compositionally biased region" description="Polar residues" evidence="1">
    <location>
        <begin position="201"/>
        <end position="213"/>
    </location>
</feature>
<comment type="caution">
    <text evidence="3">The sequence shown here is derived from an EMBL/GenBank/DDBJ whole genome shotgun (WGS) entry which is preliminary data.</text>
</comment>
<organism evidence="3 4">
    <name type="scientific">Acer negundo</name>
    <name type="common">Box elder</name>
    <dbReference type="NCBI Taxonomy" id="4023"/>
    <lineage>
        <taxon>Eukaryota</taxon>
        <taxon>Viridiplantae</taxon>
        <taxon>Streptophyta</taxon>
        <taxon>Embryophyta</taxon>
        <taxon>Tracheophyta</taxon>
        <taxon>Spermatophyta</taxon>
        <taxon>Magnoliopsida</taxon>
        <taxon>eudicotyledons</taxon>
        <taxon>Gunneridae</taxon>
        <taxon>Pentapetalae</taxon>
        <taxon>rosids</taxon>
        <taxon>malvids</taxon>
        <taxon>Sapindales</taxon>
        <taxon>Sapindaceae</taxon>
        <taxon>Hippocastanoideae</taxon>
        <taxon>Acereae</taxon>
        <taxon>Acer</taxon>
    </lineage>
</organism>
<evidence type="ECO:0000259" key="2">
    <source>
        <dbReference type="PROSITE" id="PS50076"/>
    </source>
</evidence>
<feature type="domain" description="J" evidence="2">
    <location>
        <begin position="57"/>
        <end position="121"/>
    </location>
</feature>
<dbReference type="PANTHER" id="PTHR44137">
    <property type="entry name" value="BNAC03G44070D PROTEIN"/>
    <property type="match status" value="1"/>
</dbReference>
<sequence length="295" mass="34335">MVRVGQEHEEDHTTDFKSQLVLEICSISTSYVSCAHKVHIISSSNKVDRDHEPHLIDWYRVLGVGEDAEMDVVRKRYHKLALLLHPDKNNHPKSETAFKLISEAYTCLSDSAKRRAFNLKRLKDLCIECKKIPYTNCKLSPIQPTHSSKHKAWKPANWPSKSYKFLRNLRDIKERFKEEARVIENCLSSSSTTTTTTASSRQESSLMNPSENLFRSNTLGRTQKESPIFDPSDYIFQGYPHLRNRINEKPEDCWYFHRENTQKCKQGRGMSDSPIFENRTDKERMFKSNSTCVRS</sequence>
<reference evidence="3" key="2">
    <citation type="submission" date="2023-02" db="EMBL/GenBank/DDBJ databases">
        <authorList>
            <person name="Swenson N.G."/>
            <person name="Wegrzyn J.L."/>
            <person name="Mcevoy S.L."/>
        </authorList>
    </citation>
    <scope>NUCLEOTIDE SEQUENCE</scope>
    <source>
        <strain evidence="3">91603</strain>
        <tissue evidence="3">Leaf</tissue>
    </source>
</reference>
<reference evidence="3" key="1">
    <citation type="journal article" date="2022" name="Plant J.">
        <title>Strategies of tolerance reflected in two North American maple genomes.</title>
        <authorList>
            <person name="McEvoy S.L."/>
            <person name="Sezen U.U."/>
            <person name="Trouern-Trend A."/>
            <person name="McMahon S.M."/>
            <person name="Schaberg P.G."/>
            <person name="Yang J."/>
            <person name="Wegrzyn J.L."/>
            <person name="Swenson N.G."/>
        </authorList>
    </citation>
    <scope>NUCLEOTIDE SEQUENCE</scope>
    <source>
        <strain evidence="3">91603</strain>
    </source>
</reference>
<name>A0AAD5JNC2_ACENE</name>
<protein>
    <recommendedName>
        <fullName evidence="2">J domain-containing protein</fullName>
    </recommendedName>
</protein>
<dbReference type="CDD" id="cd06257">
    <property type="entry name" value="DnaJ"/>
    <property type="match status" value="1"/>
</dbReference>
<dbReference type="Gene3D" id="1.10.287.110">
    <property type="entry name" value="DnaJ domain"/>
    <property type="match status" value="1"/>
</dbReference>
<dbReference type="InterPro" id="IPR001623">
    <property type="entry name" value="DnaJ_domain"/>
</dbReference>
<feature type="compositionally biased region" description="Low complexity" evidence="1">
    <location>
        <begin position="191"/>
        <end position="200"/>
    </location>
</feature>
<dbReference type="AlphaFoldDB" id="A0AAD5JNC2"/>
<dbReference type="InterPro" id="IPR036869">
    <property type="entry name" value="J_dom_sf"/>
</dbReference>
<evidence type="ECO:0000313" key="4">
    <source>
        <dbReference type="Proteomes" id="UP001064489"/>
    </source>
</evidence>
<keyword evidence="4" id="KW-1185">Reference proteome</keyword>
<evidence type="ECO:0000256" key="1">
    <source>
        <dbReference type="SAM" id="MobiDB-lite"/>
    </source>
</evidence>